<name>I3X1E1_SINF2</name>
<sequence>MIARQADEEDRIFVSKGNRRSCRNPLPKSVVCDVYFE</sequence>
<dbReference type="KEGG" id="sfd:USDA257_c11060"/>
<protein>
    <submittedName>
        <fullName evidence="1">Uncharacterized protein</fullName>
    </submittedName>
</protein>
<evidence type="ECO:0000313" key="1">
    <source>
        <dbReference type="EMBL" id="AFL49697.1"/>
    </source>
</evidence>
<accession>I3X1E1</accession>
<reference evidence="1 2" key="1">
    <citation type="journal article" date="2012" name="J. Bacteriol.">
        <title>Complete genome sequence of the broad-host-range strain Sinorhizobium fredii USDA257.</title>
        <authorList>
            <person name="Schuldes J."/>
            <person name="Rodriguez Orbegoso M."/>
            <person name="Schmeisser C."/>
            <person name="Krishnan H.B."/>
            <person name="Daniel R."/>
            <person name="Streit W.R."/>
        </authorList>
    </citation>
    <scope>NUCLEOTIDE SEQUENCE [LARGE SCALE GENOMIC DNA]</scope>
    <source>
        <strain evidence="1 2">USDA 257</strain>
    </source>
</reference>
<proteinExistence type="predicted"/>
<dbReference type="HOGENOM" id="CLU_3348682_0_0_5"/>
<organism evidence="1 2">
    <name type="scientific">Sinorhizobium fredii (strain USDA 257)</name>
    <dbReference type="NCBI Taxonomy" id="1185652"/>
    <lineage>
        <taxon>Bacteria</taxon>
        <taxon>Pseudomonadati</taxon>
        <taxon>Pseudomonadota</taxon>
        <taxon>Alphaproteobacteria</taxon>
        <taxon>Hyphomicrobiales</taxon>
        <taxon>Rhizobiaceae</taxon>
        <taxon>Sinorhizobium/Ensifer group</taxon>
        <taxon>Sinorhizobium</taxon>
    </lineage>
</organism>
<evidence type="ECO:0000313" key="2">
    <source>
        <dbReference type="Proteomes" id="UP000006180"/>
    </source>
</evidence>
<dbReference type="AlphaFoldDB" id="I3X1E1"/>
<dbReference type="Proteomes" id="UP000006180">
    <property type="component" value="Chromosome"/>
</dbReference>
<gene>
    <name evidence="1" type="ORF">USDA257_c11060</name>
</gene>
<dbReference type="EMBL" id="CP003563">
    <property type="protein sequence ID" value="AFL49697.1"/>
    <property type="molecule type" value="Genomic_DNA"/>
</dbReference>